<dbReference type="Proteomes" id="UP000229681">
    <property type="component" value="Unassembled WGS sequence"/>
</dbReference>
<dbReference type="Pfam" id="PF10923">
    <property type="entry name" value="BrxC_BrxD"/>
    <property type="match status" value="1"/>
</dbReference>
<accession>A0A2M8PCI8</accession>
<evidence type="ECO:0008006" key="3">
    <source>
        <dbReference type="Google" id="ProtNLM"/>
    </source>
</evidence>
<proteinExistence type="predicted"/>
<dbReference type="InterPro" id="IPR021228">
    <property type="entry name" value="BrxD"/>
</dbReference>
<dbReference type="AlphaFoldDB" id="A0A2M8PCI8"/>
<comment type="caution">
    <text evidence="1">The sequence shown here is derived from an EMBL/GenBank/DDBJ whole genome shotgun (WGS) entry which is preliminary data.</text>
</comment>
<protein>
    <recommendedName>
        <fullName evidence="3">ATP-binding protein</fullName>
    </recommendedName>
</protein>
<evidence type="ECO:0000313" key="1">
    <source>
        <dbReference type="EMBL" id="PJF35262.1"/>
    </source>
</evidence>
<reference evidence="1 2" key="1">
    <citation type="submission" date="2017-11" db="EMBL/GenBank/DDBJ databases">
        <title>Evolution of Phototrophy in the Chloroflexi Phylum Driven by Horizontal Gene Transfer.</title>
        <authorList>
            <person name="Ward L.M."/>
            <person name="Hemp J."/>
            <person name="Shih P.M."/>
            <person name="Mcglynn S.E."/>
            <person name="Fischer W."/>
        </authorList>
    </citation>
    <scope>NUCLEOTIDE SEQUENCE [LARGE SCALE GENOMIC DNA]</scope>
    <source>
        <strain evidence="1">JP3_13</strain>
    </source>
</reference>
<feature type="non-terminal residue" evidence="1">
    <location>
        <position position="138"/>
    </location>
</feature>
<organism evidence="1 2">
    <name type="scientific">Candidatus Thermofonsia Clade 1 bacterium</name>
    <dbReference type="NCBI Taxonomy" id="2364210"/>
    <lineage>
        <taxon>Bacteria</taxon>
        <taxon>Bacillati</taxon>
        <taxon>Chloroflexota</taxon>
        <taxon>Candidatus Thermofontia</taxon>
        <taxon>Candidatus Thermofonsia Clade 1</taxon>
    </lineage>
</organism>
<gene>
    <name evidence="1" type="ORF">CUN49_11420</name>
</gene>
<sequence>MSSYLRVKHRELGEAELLRTSQDGQLWEVRFLKTGRLRTLSSAEFEPLPRAKPHDGFQARCAIESLRMGIVPVDHIEDLTIGLMEERKRLDEAFRRTREYGGTTIALSANYGSGKTHFIALTEQIALREGFLVASLSL</sequence>
<dbReference type="EMBL" id="PGTM01000181">
    <property type="protein sequence ID" value="PJF35262.1"/>
    <property type="molecule type" value="Genomic_DNA"/>
</dbReference>
<evidence type="ECO:0000313" key="2">
    <source>
        <dbReference type="Proteomes" id="UP000229681"/>
    </source>
</evidence>
<name>A0A2M8PCI8_9CHLR</name>